<accession>A0ABT6WQN6</accession>
<feature type="region of interest" description="Disordered" evidence="1">
    <location>
        <begin position="1"/>
        <end position="83"/>
    </location>
</feature>
<organism evidence="2 3">
    <name type="scientific">Actinoplanes sandaracinus</name>
    <dbReference type="NCBI Taxonomy" id="3045177"/>
    <lineage>
        <taxon>Bacteria</taxon>
        <taxon>Bacillati</taxon>
        <taxon>Actinomycetota</taxon>
        <taxon>Actinomycetes</taxon>
        <taxon>Micromonosporales</taxon>
        <taxon>Micromonosporaceae</taxon>
        <taxon>Actinoplanes</taxon>
    </lineage>
</organism>
<evidence type="ECO:0000313" key="2">
    <source>
        <dbReference type="EMBL" id="MDI6101999.1"/>
    </source>
</evidence>
<protein>
    <submittedName>
        <fullName evidence="2">Uncharacterized protein</fullName>
    </submittedName>
</protein>
<comment type="caution">
    <text evidence="2">The sequence shown here is derived from an EMBL/GenBank/DDBJ whole genome shotgun (WGS) entry which is preliminary data.</text>
</comment>
<evidence type="ECO:0000256" key="1">
    <source>
        <dbReference type="SAM" id="MobiDB-lite"/>
    </source>
</evidence>
<dbReference type="Proteomes" id="UP001241758">
    <property type="component" value="Unassembled WGS sequence"/>
</dbReference>
<feature type="compositionally biased region" description="Basic and acidic residues" evidence="1">
    <location>
        <begin position="37"/>
        <end position="51"/>
    </location>
</feature>
<reference evidence="2 3" key="1">
    <citation type="submission" date="2023-05" db="EMBL/GenBank/DDBJ databases">
        <title>Actinoplanes sp. NEAU-A12 genome sequencing.</title>
        <authorList>
            <person name="Wang Z.-S."/>
        </authorList>
    </citation>
    <scope>NUCLEOTIDE SEQUENCE [LARGE SCALE GENOMIC DNA]</scope>
    <source>
        <strain evidence="2 3">NEAU-A12</strain>
    </source>
</reference>
<dbReference type="RefSeq" id="WP_282762995.1">
    <property type="nucleotide sequence ID" value="NZ_JASCTH010000017.1"/>
</dbReference>
<name>A0ABT6WQN6_9ACTN</name>
<feature type="compositionally biased region" description="Low complexity" evidence="1">
    <location>
        <begin position="57"/>
        <end position="69"/>
    </location>
</feature>
<feature type="compositionally biased region" description="Gly residues" evidence="1">
    <location>
        <begin position="1"/>
        <end position="10"/>
    </location>
</feature>
<evidence type="ECO:0000313" key="3">
    <source>
        <dbReference type="Proteomes" id="UP001241758"/>
    </source>
</evidence>
<sequence>MTEGLTGGAGQDWQATLRERTERATRRRTRRAGMRQEAARRRAHGLIDRHAARLARARAAPRTTPATPAGCGRFQAIPATPSR</sequence>
<gene>
    <name evidence="2" type="ORF">QLQ12_25600</name>
</gene>
<proteinExistence type="predicted"/>
<dbReference type="EMBL" id="JASCTH010000017">
    <property type="protein sequence ID" value="MDI6101999.1"/>
    <property type="molecule type" value="Genomic_DNA"/>
</dbReference>
<keyword evidence="3" id="KW-1185">Reference proteome</keyword>